<feature type="region of interest" description="Disordered" evidence="1">
    <location>
        <begin position="548"/>
        <end position="574"/>
    </location>
</feature>
<dbReference type="OrthoDB" id="420511at2759"/>
<evidence type="ECO:0000313" key="3">
    <source>
        <dbReference type="Proteomes" id="UP000186817"/>
    </source>
</evidence>
<comment type="caution">
    <text evidence="2">The sequence shown here is derived from an EMBL/GenBank/DDBJ whole genome shotgun (WGS) entry which is preliminary data.</text>
</comment>
<dbReference type="Proteomes" id="UP000186817">
    <property type="component" value="Unassembled WGS sequence"/>
</dbReference>
<reference evidence="2 3" key="1">
    <citation type="submission" date="2016-02" db="EMBL/GenBank/DDBJ databases">
        <title>Genome analysis of coral dinoflagellate symbionts highlights evolutionary adaptations to a symbiotic lifestyle.</title>
        <authorList>
            <person name="Aranda M."/>
            <person name="Li Y."/>
            <person name="Liew Y.J."/>
            <person name="Baumgarten S."/>
            <person name="Simakov O."/>
            <person name="Wilson M."/>
            <person name="Piel J."/>
            <person name="Ashoor H."/>
            <person name="Bougouffa S."/>
            <person name="Bajic V.B."/>
            <person name="Ryu T."/>
            <person name="Ravasi T."/>
            <person name="Bayer T."/>
            <person name="Micklem G."/>
            <person name="Kim H."/>
            <person name="Bhak J."/>
            <person name="Lajeunesse T.C."/>
            <person name="Voolstra C.R."/>
        </authorList>
    </citation>
    <scope>NUCLEOTIDE SEQUENCE [LARGE SCALE GENOMIC DNA]</scope>
    <source>
        <strain evidence="2 3">CCMP2467</strain>
    </source>
</reference>
<sequence length="1291" mass="143095">MGLLGRAVASANGDRQSKKRLATPTEQSVSRPSKLRRQGRASGPVGCQGSWAQQSYGQEVFAPGPNTLQDLFQWPLKVCGRLRQAPHMAFGFSSVLAKGIVIYSDHSGCGSGEEGMRDAILASQLAGPSWSPVIHSVADPAAESREVLSETSSAMFHFNKVESQVPSPAFSMLADVLPHADDSDEVRAAKKQQLHDELTKRPAMYFPPNRTSWCSKTQQQQPVRAVLDDAGEALHVLISGTECQEWSAMNRQARKDNGKSFATFLFWVHQVRTELYDVVFHENVLRFATDVLEQYLGDLQRGQMCSGYELISFVVSPNDIGWPIRRPRRLSALVLRSKWLCSATPEEFAENFCASCRMLGSDLFAYGSVDDDVVQGHYKRELFRKKSEHMRDGATEIHGNQAEGQPVEDFILDATQNLDWTSEHFIMQGVPILADLEMETSRLPGRSWSAYVAKHSTDGNAAQKFRGLAGNGMHRAVIGTWTAYILSCLRSRLSDQSWEIRLAAARNQDDCGGAMSDEEKEMAEMELALSEAPSLPGGGVFGTLAPKAKAAAKKRAPKKKSADGSGSGKPSGRATYTGQVCSLCEEQPALAKNPYCASCKSDVDAAKKDAQSNGWMPTFEARKADPQVFRRFMLDYQAQCPSQGMGRKRATYSKARLQQVRSKEAIVDEGSRLTKMDFFQYEAHYKKKSMSAAAIAAKWKQHIATEGCIDQLGENSEYPQRVLVKTEDYMDVKQRKRKADEIIRETGNDKALLDDGNAAEVLNSFTPNFEEDMFLENPAAAAVVKDVAAGAAASHSGRGKRRTSGASTGSGLPADDEQPQPSGASDITVSRLRAFESCDGNMSKTLEAFSAARAKMVKEVTDITDVRGLIPEYKKVVQERLELCGLVLDDLEALESQEVRQQKLKEALEKLPTTPFPSPELLLTKTELRRRIDALRGVTSQEVLTAEHEAVTGALACWGLLQNSAKNAMAEVQKAVKDAVKREEEKKVKEELAAAQKAGAQNPFWQKICKDGPENFAIHPTKVEEMKNFSCFDAPKLFRSAGDVAKLAQDDSFAQKTNLFVSQYATSQPVRSLGRTFLRAGQGTKLHEWYTELVKASKPVVLDEEAAKAFKLLYVGIGPQNMSFTITDSGIIRHGLQGCVFMAMMPMTSFVNAMRDLSGIADEIDVMEKRAMGLADSAVERLKGLQFCKVQKDDLLYIPPCMCVWEKTEEQASFMQFKWVPAADMEFRKEIKFALGIKGWERCKVLDKHESRLRLYQFHVEGLQKRHEWIVELDVGRNPKRCYDGTPSSDF</sequence>
<organism evidence="2 3">
    <name type="scientific">Symbiodinium microadriaticum</name>
    <name type="common">Dinoflagellate</name>
    <name type="synonym">Zooxanthella microadriatica</name>
    <dbReference type="NCBI Taxonomy" id="2951"/>
    <lineage>
        <taxon>Eukaryota</taxon>
        <taxon>Sar</taxon>
        <taxon>Alveolata</taxon>
        <taxon>Dinophyceae</taxon>
        <taxon>Suessiales</taxon>
        <taxon>Symbiodiniaceae</taxon>
        <taxon>Symbiodinium</taxon>
    </lineage>
</organism>
<dbReference type="SUPFAM" id="SSF53335">
    <property type="entry name" value="S-adenosyl-L-methionine-dependent methyltransferases"/>
    <property type="match status" value="1"/>
</dbReference>
<proteinExistence type="predicted"/>
<evidence type="ECO:0000313" key="2">
    <source>
        <dbReference type="EMBL" id="OLQ03807.1"/>
    </source>
</evidence>
<name>A0A1Q9E8S0_SYMMI</name>
<keyword evidence="3" id="KW-1185">Reference proteome</keyword>
<protein>
    <submittedName>
        <fullName evidence="2">Uncharacterized protein</fullName>
    </submittedName>
</protein>
<evidence type="ECO:0000256" key="1">
    <source>
        <dbReference type="SAM" id="MobiDB-lite"/>
    </source>
</evidence>
<gene>
    <name evidence="2" type="ORF">AK812_SmicGene13176</name>
</gene>
<feature type="region of interest" description="Disordered" evidence="1">
    <location>
        <begin position="1"/>
        <end position="48"/>
    </location>
</feature>
<feature type="compositionally biased region" description="Basic residues" evidence="1">
    <location>
        <begin position="550"/>
        <end position="559"/>
    </location>
</feature>
<accession>A0A1Q9E8S0</accession>
<feature type="region of interest" description="Disordered" evidence="1">
    <location>
        <begin position="793"/>
        <end position="826"/>
    </location>
</feature>
<dbReference type="EMBL" id="LSRX01000226">
    <property type="protein sequence ID" value="OLQ03807.1"/>
    <property type="molecule type" value="Genomic_DNA"/>
</dbReference>
<dbReference type="InterPro" id="IPR029063">
    <property type="entry name" value="SAM-dependent_MTases_sf"/>
</dbReference>
<dbReference type="Gene3D" id="3.40.50.150">
    <property type="entry name" value="Vaccinia Virus protein VP39"/>
    <property type="match status" value="1"/>
</dbReference>